<accession>A0A0G0Z349</accession>
<evidence type="ECO:0000256" key="1">
    <source>
        <dbReference type="SAM" id="MobiDB-lite"/>
    </source>
</evidence>
<name>A0A0G0Z349_9BACT</name>
<feature type="region of interest" description="Disordered" evidence="1">
    <location>
        <begin position="110"/>
        <end position="147"/>
    </location>
</feature>
<protein>
    <submittedName>
        <fullName evidence="2">Uncharacterized protein</fullName>
    </submittedName>
</protein>
<dbReference type="AlphaFoldDB" id="A0A0G0Z349"/>
<feature type="region of interest" description="Disordered" evidence="1">
    <location>
        <begin position="44"/>
        <end position="81"/>
    </location>
</feature>
<comment type="caution">
    <text evidence="2">The sequence shown here is derived from an EMBL/GenBank/DDBJ whole genome shotgun (WGS) entry which is preliminary data.</text>
</comment>
<organism evidence="2 3">
    <name type="scientific">Candidatus Collierbacteria bacterium GW2011_GWA2_42_17</name>
    <dbReference type="NCBI Taxonomy" id="1618378"/>
    <lineage>
        <taxon>Bacteria</taxon>
        <taxon>Candidatus Collieribacteriota</taxon>
    </lineage>
</organism>
<dbReference type="EMBL" id="LCDA01000002">
    <property type="protein sequence ID" value="KKS43162.1"/>
    <property type="molecule type" value="Genomic_DNA"/>
</dbReference>
<evidence type="ECO:0000313" key="3">
    <source>
        <dbReference type="Proteomes" id="UP000033854"/>
    </source>
</evidence>
<evidence type="ECO:0000313" key="2">
    <source>
        <dbReference type="EMBL" id="KKS43162.1"/>
    </source>
</evidence>
<gene>
    <name evidence="2" type="ORF">UV06_C0002G0064</name>
</gene>
<sequence length="147" mass="16762">MKVMPGVLGQVGQNVADNLFEIGQSAVKGTAGAVADIAHESIEQISSSRGQAVQATEDKEQNKGAERNRVGGEMKETEKRRFEQVKDELSRYIQRKRVLDQKIAEEKMMEKRQEIEKSDRKKMEQESWIKRIINRSQTTTEKGRIAE</sequence>
<proteinExistence type="predicted"/>
<feature type="compositionally biased region" description="Basic and acidic residues" evidence="1">
    <location>
        <begin position="56"/>
        <end position="81"/>
    </location>
</feature>
<reference evidence="2 3" key="1">
    <citation type="journal article" date="2015" name="Nature">
        <title>rRNA introns, odd ribosomes, and small enigmatic genomes across a large radiation of phyla.</title>
        <authorList>
            <person name="Brown C.T."/>
            <person name="Hug L.A."/>
            <person name="Thomas B.C."/>
            <person name="Sharon I."/>
            <person name="Castelle C.J."/>
            <person name="Singh A."/>
            <person name="Wilkins M.J."/>
            <person name="Williams K.H."/>
            <person name="Banfield J.F."/>
        </authorList>
    </citation>
    <scope>NUCLEOTIDE SEQUENCE [LARGE SCALE GENOMIC DNA]</scope>
</reference>
<dbReference type="Proteomes" id="UP000033854">
    <property type="component" value="Unassembled WGS sequence"/>
</dbReference>
<feature type="compositionally biased region" description="Polar residues" evidence="1">
    <location>
        <begin position="44"/>
        <end position="54"/>
    </location>
</feature>
<feature type="compositionally biased region" description="Basic and acidic residues" evidence="1">
    <location>
        <begin position="110"/>
        <end position="129"/>
    </location>
</feature>